<keyword evidence="3 9" id="KW-0762">Sugar transport</keyword>
<accession>A0ABR7KFG8</accession>
<evidence type="ECO:0000256" key="5">
    <source>
        <dbReference type="ARBA" id="ARBA00022683"/>
    </source>
</evidence>
<keyword evidence="10" id="KW-1185">Reference proteome</keyword>
<evidence type="ECO:0000256" key="2">
    <source>
        <dbReference type="ARBA" id="ARBA00022553"/>
    </source>
</evidence>
<dbReference type="Gene3D" id="3.40.50.2300">
    <property type="match status" value="1"/>
</dbReference>
<proteinExistence type="predicted"/>
<dbReference type="InterPro" id="IPR003501">
    <property type="entry name" value="PTS_EIIB_2/3"/>
</dbReference>
<evidence type="ECO:0000256" key="6">
    <source>
        <dbReference type="ARBA" id="ARBA00022777"/>
    </source>
</evidence>
<evidence type="ECO:0000256" key="7">
    <source>
        <dbReference type="PROSITE-ProRule" id="PRU00423"/>
    </source>
</evidence>
<organism evidence="9 10">
    <name type="scientific">Holdemanella hominis</name>
    <dbReference type="NCBI Taxonomy" id="2764327"/>
    <lineage>
        <taxon>Bacteria</taxon>
        <taxon>Bacillati</taxon>
        <taxon>Bacillota</taxon>
        <taxon>Erysipelotrichia</taxon>
        <taxon>Erysipelotrichales</taxon>
        <taxon>Erysipelotrichaceae</taxon>
        <taxon>Holdemanella</taxon>
    </lineage>
</organism>
<evidence type="ECO:0000256" key="1">
    <source>
        <dbReference type="ARBA" id="ARBA00022448"/>
    </source>
</evidence>
<dbReference type="InterPro" id="IPR013012">
    <property type="entry name" value="PTS_EIIB_3"/>
</dbReference>
<dbReference type="InterPro" id="IPR051819">
    <property type="entry name" value="PTS_sugar-specific_EIIB"/>
</dbReference>
<dbReference type="CDD" id="cd05564">
    <property type="entry name" value="PTS_IIB_chitobiose_lichenan"/>
    <property type="match status" value="1"/>
</dbReference>
<keyword evidence="1" id="KW-0813">Transport</keyword>
<keyword evidence="6" id="KW-0418">Kinase</keyword>
<evidence type="ECO:0000256" key="3">
    <source>
        <dbReference type="ARBA" id="ARBA00022597"/>
    </source>
</evidence>
<evidence type="ECO:0000256" key="4">
    <source>
        <dbReference type="ARBA" id="ARBA00022679"/>
    </source>
</evidence>
<keyword evidence="2" id="KW-0597">Phosphoprotein</keyword>
<keyword evidence="4" id="KW-0808">Transferase</keyword>
<dbReference type="Proteomes" id="UP000649075">
    <property type="component" value="Unassembled WGS sequence"/>
</dbReference>
<keyword evidence="5" id="KW-0598">Phosphotransferase system</keyword>
<comment type="caution">
    <text evidence="9">The sequence shown here is derived from an EMBL/GenBank/DDBJ whole genome shotgun (WGS) entry which is preliminary data.</text>
</comment>
<dbReference type="RefSeq" id="WP_186998482.1">
    <property type="nucleotide sequence ID" value="NZ_JACRWH010000003.1"/>
</dbReference>
<name>A0ABR7KFG8_9FIRM</name>
<dbReference type="PANTHER" id="PTHR34581">
    <property type="entry name" value="PTS SYSTEM N,N'-DIACETYLCHITOBIOSE-SPECIFIC EIIB COMPONENT"/>
    <property type="match status" value="1"/>
</dbReference>
<dbReference type="EMBL" id="JACRWH010000003">
    <property type="protein sequence ID" value="MBC6011447.1"/>
    <property type="molecule type" value="Genomic_DNA"/>
</dbReference>
<reference evidence="9 10" key="1">
    <citation type="submission" date="2020-08" db="EMBL/GenBank/DDBJ databases">
        <authorList>
            <person name="Liu C."/>
            <person name="Sun Q."/>
        </authorList>
    </citation>
    <scope>NUCLEOTIDE SEQUENCE [LARGE SCALE GENOMIC DNA]</scope>
    <source>
        <strain evidence="9 10">L34</strain>
    </source>
</reference>
<dbReference type="SUPFAM" id="SSF52794">
    <property type="entry name" value="PTS system IIB component-like"/>
    <property type="match status" value="1"/>
</dbReference>
<evidence type="ECO:0000259" key="8">
    <source>
        <dbReference type="PROSITE" id="PS51100"/>
    </source>
</evidence>
<evidence type="ECO:0000313" key="10">
    <source>
        <dbReference type="Proteomes" id="UP000649075"/>
    </source>
</evidence>
<dbReference type="PANTHER" id="PTHR34581:SF2">
    <property type="entry name" value="PTS SYSTEM N,N'-DIACETYLCHITOBIOSE-SPECIFIC EIIB COMPONENT"/>
    <property type="match status" value="1"/>
</dbReference>
<feature type="domain" description="PTS EIIB type-3" evidence="8">
    <location>
        <begin position="1"/>
        <end position="99"/>
    </location>
</feature>
<protein>
    <submittedName>
        <fullName evidence="9">PTS sugar transporter subunit IIB</fullName>
    </submittedName>
</protein>
<dbReference type="Pfam" id="PF02302">
    <property type="entry name" value="PTS_IIB"/>
    <property type="match status" value="1"/>
</dbReference>
<dbReference type="InterPro" id="IPR036095">
    <property type="entry name" value="PTS_EIIB-like_sf"/>
</dbReference>
<evidence type="ECO:0000313" key="9">
    <source>
        <dbReference type="EMBL" id="MBC6011447.1"/>
    </source>
</evidence>
<feature type="modified residue" description="Phosphocysteine; by EIIA" evidence="7">
    <location>
        <position position="8"/>
    </location>
</feature>
<gene>
    <name evidence="9" type="ORF">H8911_01565</name>
</gene>
<dbReference type="PROSITE" id="PS51100">
    <property type="entry name" value="PTS_EIIB_TYPE_3"/>
    <property type="match status" value="1"/>
</dbReference>
<sequence>MINVLLICSQGASTSMMCKKIKQEAEKNGVEMNVKAVAIAVANDYILDSNIILLGPQIRYMKQKVQDASGSIPVLDIDMQAYGMMDGSKVYKQIMENLK</sequence>